<reference evidence="1" key="1">
    <citation type="journal article" date="2015" name="Nature">
        <title>Complex archaea that bridge the gap between prokaryotes and eukaryotes.</title>
        <authorList>
            <person name="Spang A."/>
            <person name="Saw J.H."/>
            <person name="Jorgensen S.L."/>
            <person name="Zaremba-Niedzwiedzka K."/>
            <person name="Martijn J."/>
            <person name="Lind A.E."/>
            <person name="van Eijk R."/>
            <person name="Schleper C."/>
            <person name="Guy L."/>
            <person name="Ettema T.J."/>
        </authorList>
    </citation>
    <scope>NUCLEOTIDE SEQUENCE</scope>
</reference>
<protein>
    <submittedName>
        <fullName evidence="1">Uncharacterized protein</fullName>
    </submittedName>
</protein>
<sequence>MVLHTLTFLRFIMVAALAAGIFLSSNAQSDPHDLAQLAQILTDHKLEVEHHGHAHEDIVDILHAYQSHGPELADHDHNIAFLTPRGNNSIAQTASTVWAPTATI</sequence>
<gene>
    <name evidence="1" type="ORF">LCGC14_1074080</name>
</gene>
<accession>A0A0F9MHC1</accession>
<name>A0A0F9MHC1_9ZZZZ</name>
<dbReference type="AlphaFoldDB" id="A0A0F9MHC1"/>
<proteinExistence type="predicted"/>
<dbReference type="EMBL" id="LAZR01004649">
    <property type="protein sequence ID" value="KKN06760.1"/>
    <property type="molecule type" value="Genomic_DNA"/>
</dbReference>
<evidence type="ECO:0000313" key="1">
    <source>
        <dbReference type="EMBL" id="KKN06760.1"/>
    </source>
</evidence>
<feature type="non-terminal residue" evidence="1">
    <location>
        <position position="104"/>
    </location>
</feature>
<organism evidence="1">
    <name type="scientific">marine sediment metagenome</name>
    <dbReference type="NCBI Taxonomy" id="412755"/>
    <lineage>
        <taxon>unclassified sequences</taxon>
        <taxon>metagenomes</taxon>
        <taxon>ecological metagenomes</taxon>
    </lineage>
</organism>
<comment type="caution">
    <text evidence="1">The sequence shown here is derived from an EMBL/GenBank/DDBJ whole genome shotgun (WGS) entry which is preliminary data.</text>
</comment>